<keyword evidence="5" id="KW-0378">Hydrolase</keyword>
<evidence type="ECO:0000256" key="9">
    <source>
        <dbReference type="PIRSR" id="PIRSR611778-50"/>
    </source>
</evidence>
<dbReference type="Proteomes" id="UP000827092">
    <property type="component" value="Unassembled WGS sequence"/>
</dbReference>
<dbReference type="InterPro" id="IPR011778">
    <property type="entry name" value="Hydantoinase/dihydroPyrase"/>
</dbReference>
<feature type="compositionally biased region" description="Polar residues" evidence="10">
    <location>
        <begin position="544"/>
        <end position="557"/>
    </location>
</feature>
<keyword evidence="4" id="KW-0479">Metal-binding</keyword>
<evidence type="ECO:0000256" key="6">
    <source>
        <dbReference type="ARBA" id="ARBA00022833"/>
    </source>
</evidence>
<accession>A0AAV6UDV8</accession>
<dbReference type="SUPFAM" id="SSF51556">
    <property type="entry name" value="Metallo-dependent hydrolases"/>
    <property type="match status" value="1"/>
</dbReference>
<name>A0AAV6UDV8_9ARAC</name>
<keyword evidence="6" id="KW-0862">Zinc</keyword>
<protein>
    <recommendedName>
        <fullName evidence="8">dihydropyrimidinase</fullName>
        <ecNumber evidence="8">3.5.2.2</ecNumber>
    </recommendedName>
</protein>
<comment type="subunit">
    <text evidence="3">Homotetramer.</text>
</comment>
<dbReference type="GO" id="GO:0006208">
    <property type="term" value="P:pyrimidine nucleobase catabolic process"/>
    <property type="evidence" value="ECO:0007669"/>
    <property type="project" value="TreeGrafter"/>
</dbReference>
<feature type="region of interest" description="Disordered" evidence="10">
    <location>
        <begin position="1"/>
        <end position="25"/>
    </location>
</feature>
<dbReference type="InterPro" id="IPR011059">
    <property type="entry name" value="Metal-dep_hydrolase_composite"/>
</dbReference>
<evidence type="ECO:0000256" key="2">
    <source>
        <dbReference type="ARBA" id="ARBA00008829"/>
    </source>
</evidence>
<evidence type="ECO:0000256" key="8">
    <source>
        <dbReference type="ARBA" id="ARBA00039113"/>
    </source>
</evidence>
<dbReference type="FunFam" id="3.20.20.140:FF:000001">
    <property type="entry name" value="Dihydropyrimidinase like 3"/>
    <property type="match status" value="1"/>
</dbReference>
<evidence type="ECO:0000256" key="5">
    <source>
        <dbReference type="ARBA" id="ARBA00022801"/>
    </source>
</evidence>
<comment type="PTM">
    <text evidence="9">Carbamylation allows a single lysine to coordinate two divalent metal cations.</text>
</comment>
<evidence type="ECO:0000313" key="13">
    <source>
        <dbReference type="Proteomes" id="UP000827092"/>
    </source>
</evidence>
<evidence type="ECO:0000256" key="4">
    <source>
        <dbReference type="ARBA" id="ARBA00022723"/>
    </source>
</evidence>
<dbReference type="GO" id="GO:0046872">
    <property type="term" value="F:metal ion binding"/>
    <property type="evidence" value="ECO:0007669"/>
    <property type="project" value="UniProtKB-KW"/>
</dbReference>
<dbReference type="AlphaFoldDB" id="A0AAV6UDV8"/>
<proteinExistence type="inferred from homology"/>
<evidence type="ECO:0000256" key="3">
    <source>
        <dbReference type="ARBA" id="ARBA00011881"/>
    </source>
</evidence>
<comment type="catalytic activity">
    <reaction evidence="7">
        <text>5,6-dihydrouracil + H2O = 3-(carbamoylamino)propanoate + H(+)</text>
        <dbReference type="Rhea" id="RHEA:16121"/>
        <dbReference type="ChEBI" id="CHEBI:11892"/>
        <dbReference type="ChEBI" id="CHEBI:15377"/>
        <dbReference type="ChEBI" id="CHEBI:15378"/>
        <dbReference type="ChEBI" id="CHEBI:15901"/>
        <dbReference type="EC" id="3.5.2.2"/>
    </reaction>
</comment>
<dbReference type="Gene3D" id="3.20.20.140">
    <property type="entry name" value="Metal-dependent hydrolases"/>
    <property type="match status" value="1"/>
</dbReference>
<feature type="region of interest" description="Disordered" evidence="10">
    <location>
        <begin position="504"/>
        <end position="574"/>
    </location>
</feature>
<dbReference type="InterPro" id="IPR032466">
    <property type="entry name" value="Metal_Hydrolase"/>
</dbReference>
<organism evidence="12 13">
    <name type="scientific">Oedothorax gibbosus</name>
    <dbReference type="NCBI Taxonomy" id="931172"/>
    <lineage>
        <taxon>Eukaryota</taxon>
        <taxon>Metazoa</taxon>
        <taxon>Ecdysozoa</taxon>
        <taxon>Arthropoda</taxon>
        <taxon>Chelicerata</taxon>
        <taxon>Arachnida</taxon>
        <taxon>Araneae</taxon>
        <taxon>Araneomorphae</taxon>
        <taxon>Entelegynae</taxon>
        <taxon>Araneoidea</taxon>
        <taxon>Linyphiidae</taxon>
        <taxon>Erigoninae</taxon>
        <taxon>Oedothorax</taxon>
    </lineage>
</organism>
<dbReference type="PANTHER" id="PTHR11647:SF1">
    <property type="entry name" value="COLLAPSIN RESPONSE MEDIATOR PROTEIN"/>
    <property type="match status" value="1"/>
</dbReference>
<dbReference type="PANTHER" id="PTHR11647">
    <property type="entry name" value="HYDRANTOINASE/DIHYDROPYRIMIDINASE FAMILY MEMBER"/>
    <property type="match status" value="1"/>
</dbReference>
<dbReference type="CDD" id="cd01314">
    <property type="entry name" value="D-HYD"/>
    <property type="match status" value="1"/>
</dbReference>
<dbReference type="Pfam" id="PF01979">
    <property type="entry name" value="Amidohydro_1"/>
    <property type="match status" value="1"/>
</dbReference>
<comment type="similarity">
    <text evidence="2">Belongs to the metallo-dependent hydrolases superfamily. Hydantoinase/dihydropyrimidinase family.</text>
</comment>
<sequence>MEEEIVSVRSTAMTEARPITENDTESSSSRILIKNGIVVNDDFMYEADVYIVDGIIKEVGKNLFVEGGTTEIDAKGNYVIPGGIDTHTHFQFPFMGAVSVDDFYVGTKAALAGGTTMIIDFALAKGISILEAYNKWRGWADGNVCCDYGLHAIVTNWNEDTEKEMEILTTEKGVNSFKMFMVYEGMQLGDKDLLKIFESCKRIGALAMIHAENGDVIALNQQKLLKRGVTGPEGHLYSRPEEVEAEATNRAIVLANQVHCPLYVVHVMSKSAADVIIKKKQEGCQVFGEAVAAALGADGTHHFNQCWQHAAAFVMAPPLRPDLHTASDLMKCLASNVLQTTGSDNCTFDSSQKAMGVKDFTKIPNGVNGVEDRMSIVWEKGVMTGLLDPCRFVAITSSNAAKIFNIYPRKGRIQVGSDADIVVWDPYAERTISAQTHHHAVNFNIFEGMTVRGVPKYVISRGKIVVNCGEVKVVQGSGKFVPMAPFSPPAFACFRERELFPPPVNRDIPERAEENPCQTPKDMFSPVVPSKSSSFHSRPPTRSGGRNLQDSSFSLSGEQIDDSKGNRSGIRVNNPPGGVSKGFWSCVIKLLYSIEEINS</sequence>
<feature type="domain" description="Amidohydrolase-related" evidence="11">
    <location>
        <begin position="78"/>
        <end position="465"/>
    </location>
</feature>
<evidence type="ECO:0000259" key="11">
    <source>
        <dbReference type="Pfam" id="PF01979"/>
    </source>
</evidence>
<comment type="cofactor">
    <cofactor evidence="1">
        <name>Zn(2+)</name>
        <dbReference type="ChEBI" id="CHEBI:29105"/>
    </cofactor>
</comment>
<evidence type="ECO:0000256" key="1">
    <source>
        <dbReference type="ARBA" id="ARBA00001947"/>
    </source>
</evidence>
<dbReference type="EC" id="3.5.2.2" evidence="8"/>
<dbReference type="GO" id="GO:0004157">
    <property type="term" value="F:dihydropyrimidinase activity"/>
    <property type="evidence" value="ECO:0007669"/>
    <property type="project" value="UniProtKB-EC"/>
</dbReference>
<comment type="caution">
    <text evidence="12">The sequence shown here is derived from an EMBL/GenBank/DDBJ whole genome shotgun (WGS) entry which is preliminary data.</text>
</comment>
<feature type="compositionally biased region" description="Low complexity" evidence="10">
    <location>
        <begin position="524"/>
        <end position="540"/>
    </location>
</feature>
<keyword evidence="13" id="KW-1185">Reference proteome</keyword>
<dbReference type="InterPro" id="IPR050378">
    <property type="entry name" value="Metallo-dep_Hydrolases_sf"/>
</dbReference>
<dbReference type="EMBL" id="JAFNEN010000487">
    <property type="protein sequence ID" value="KAG8181933.1"/>
    <property type="molecule type" value="Genomic_DNA"/>
</dbReference>
<dbReference type="Gene3D" id="2.30.40.10">
    <property type="entry name" value="Urease, subunit C, domain 1"/>
    <property type="match status" value="1"/>
</dbReference>
<evidence type="ECO:0000256" key="10">
    <source>
        <dbReference type="SAM" id="MobiDB-lite"/>
    </source>
</evidence>
<evidence type="ECO:0000256" key="7">
    <source>
        <dbReference type="ARBA" id="ARBA00036696"/>
    </source>
</evidence>
<gene>
    <name evidence="12" type="ORF">JTE90_000044</name>
</gene>
<dbReference type="GO" id="GO:0005829">
    <property type="term" value="C:cytosol"/>
    <property type="evidence" value="ECO:0007669"/>
    <property type="project" value="TreeGrafter"/>
</dbReference>
<reference evidence="12 13" key="1">
    <citation type="journal article" date="2022" name="Nat. Ecol. Evol.">
        <title>A masculinizing supergene underlies an exaggerated male reproductive morph in a spider.</title>
        <authorList>
            <person name="Hendrickx F."/>
            <person name="De Corte Z."/>
            <person name="Sonet G."/>
            <person name="Van Belleghem S.M."/>
            <person name="Kostlbacher S."/>
            <person name="Vangestel C."/>
        </authorList>
    </citation>
    <scope>NUCLEOTIDE SEQUENCE [LARGE SCALE GENOMIC DNA]</scope>
    <source>
        <strain evidence="12">W744_W776</strain>
    </source>
</reference>
<dbReference type="SUPFAM" id="SSF51338">
    <property type="entry name" value="Composite domain of metallo-dependent hydrolases"/>
    <property type="match status" value="2"/>
</dbReference>
<feature type="modified residue" description="N6-carboxylysine" evidence="9">
    <location>
        <position position="178"/>
    </location>
</feature>
<dbReference type="NCBIfam" id="TIGR02033">
    <property type="entry name" value="D-hydantoinase"/>
    <property type="match status" value="1"/>
</dbReference>
<evidence type="ECO:0000313" key="12">
    <source>
        <dbReference type="EMBL" id="KAG8181933.1"/>
    </source>
</evidence>
<dbReference type="InterPro" id="IPR006680">
    <property type="entry name" value="Amidohydro-rel"/>
</dbReference>